<accession>D3B9G5</accession>
<dbReference type="PANTHER" id="PTHR48079">
    <property type="entry name" value="PROTEIN YEEZ"/>
    <property type="match status" value="1"/>
</dbReference>
<dbReference type="GO" id="GO:0005737">
    <property type="term" value="C:cytoplasm"/>
    <property type="evidence" value="ECO:0007669"/>
    <property type="project" value="TreeGrafter"/>
</dbReference>
<protein>
    <recommendedName>
        <fullName evidence="1">NAD-dependent epimerase/dehydratase domain-containing protein</fullName>
    </recommendedName>
</protein>
<dbReference type="GO" id="GO:0004029">
    <property type="term" value="F:aldehyde dehydrogenase (NAD+) activity"/>
    <property type="evidence" value="ECO:0007669"/>
    <property type="project" value="TreeGrafter"/>
</dbReference>
<dbReference type="InterPro" id="IPR051783">
    <property type="entry name" value="NAD(P)-dependent_oxidoreduct"/>
</dbReference>
<feature type="domain" description="NAD-dependent epimerase/dehydratase" evidence="1">
    <location>
        <begin position="54"/>
        <end position="190"/>
    </location>
</feature>
<comment type="caution">
    <text evidence="2">The sequence shown here is derived from an EMBL/GenBank/DDBJ whole genome shotgun (WGS) entry which is preliminary data.</text>
</comment>
<dbReference type="GeneID" id="31360595"/>
<dbReference type="EMBL" id="ADBJ01000022">
    <property type="protein sequence ID" value="EFA81877.1"/>
    <property type="molecule type" value="Genomic_DNA"/>
</dbReference>
<dbReference type="InParanoid" id="D3B9G5"/>
<reference evidence="2 3" key="1">
    <citation type="journal article" date="2011" name="Genome Res.">
        <title>Phylogeny-wide analysis of social amoeba genomes highlights ancient origins for complex intercellular communication.</title>
        <authorList>
            <person name="Heidel A.J."/>
            <person name="Lawal H.M."/>
            <person name="Felder M."/>
            <person name="Schilde C."/>
            <person name="Helps N.R."/>
            <person name="Tunggal B."/>
            <person name="Rivero F."/>
            <person name="John U."/>
            <person name="Schleicher M."/>
            <person name="Eichinger L."/>
            <person name="Platzer M."/>
            <person name="Noegel A.A."/>
            <person name="Schaap P."/>
            <person name="Gloeckner G."/>
        </authorList>
    </citation>
    <scope>NUCLEOTIDE SEQUENCE [LARGE SCALE GENOMIC DNA]</scope>
    <source>
        <strain evidence="3">ATCC 26659 / Pp 5 / PN500</strain>
    </source>
</reference>
<evidence type="ECO:0000313" key="3">
    <source>
        <dbReference type="Proteomes" id="UP000001396"/>
    </source>
</evidence>
<organism evidence="2 3">
    <name type="scientific">Heterostelium pallidum (strain ATCC 26659 / Pp 5 / PN500)</name>
    <name type="common">Cellular slime mold</name>
    <name type="synonym">Polysphondylium pallidum</name>
    <dbReference type="NCBI Taxonomy" id="670386"/>
    <lineage>
        <taxon>Eukaryota</taxon>
        <taxon>Amoebozoa</taxon>
        <taxon>Evosea</taxon>
        <taxon>Eumycetozoa</taxon>
        <taxon>Dictyostelia</taxon>
        <taxon>Acytosteliales</taxon>
        <taxon>Acytosteliaceae</taxon>
        <taxon>Heterostelium</taxon>
    </lineage>
</organism>
<dbReference type="SUPFAM" id="SSF51735">
    <property type="entry name" value="NAD(P)-binding Rossmann-fold domains"/>
    <property type="match status" value="1"/>
</dbReference>
<gene>
    <name evidence="2" type="ORF">PPL_05109</name>
</gene>
<sequence length="281" mass="31387">MIRFKVYGLARTQEKADYLTKNEINPIIGNASDVEVWGAVAERVDVVVEALADYTNRATTGIVLAKIQEVATKKPHLTIIYTSGSLVYEETQDLVDENSPYNVTHPFFSHRRKVEEQYQAFGGIIIQPSYVYGGQGSASSYYFRLATQTTDGQVTMFGKNKDQYRSFIHGADLAQIYLLAALNASSVRGQIFIGSANYFKSEEVVRAIAKEAGVEIKTINYISPPDDDIMAQVYSVSSRATSKKAELLLGWKANRPSLIDNTKHYLQTWKLYQQPSTPSSK</sequence>
<evidence type="ECO:0000259" key="1">
    <source>
        <dbReference type="Pfam" id="PF01370"/>
    </source>
</evidence>
<proteinExistence type="predicted"/>
<name>D3B9G5_HETP5</name>
<dbReference type="RefSeq" id="XP_020433994.1">
    <property type="nucleotide sequence ID" value="XM_020576005.1"/>
</dbReference>
<dbReference type="PANTHER" id="PTHR48079:SF3">
    <property type="entry name" value="NAD-DEPENDENT EPIMERASE_DEHYDRATASE DOMAIN-CONTAINING PROTEIN"/>
    <property type="match status" value="1"/>
</dbReference>
<dbReference type="OMA" id="DITTQHE"/>
<dbReference type="FunCoup" id="D3B9G5">
    <property type="interactions" value="4"/>
</dbReference>
<dbReference type="AlphaFoldDB" id="D3B9G5"/>
<dbReference type="Gene3D" id="3.40.50.720">
    <property type="entry name" value="NAD(P)-binding Rossmann-like Domain"/>
    <property type="match status" value="1"/>
</dbReference>
<dbReference type="InterPro" id="IPR001509">
    <property type="entry name" value="Epimerase_deHydtase"/>
</dbReference>
<keyword evidence="3" id="KW-1185">Reference proteome</keyword>
<dbReference type="Pfam" id="PF01370">
    <property type="entry name" value="Epimerase"/>
    <property type="match status" value="1"/>
</dbReference>
<evidence type="ECO:0000313" key="2">
    <source>
        <dbReference type="EMBL" id="EFA81877.1"/>
    </source>
</evidence>
<dbReference type="Proteomes" id="UP000001396">
    <property type="component" value="Unassembled WGS sequence"/>
</dbReference>
<dbReference type="InterPro" id="IPR036291">
    <property type="entry name" value="NAD(P)-bd_dom_sf"/>
</dbReference>